<accession>A0A8X6S5U2</accession>
<proteinExistence type="predicted"/>
<reference evidence="1" key="1">
    <citation type="submission" date="2020-08" db="EMBL/GenBank/DDBJ databases">
        <title>Multicomponent nature underlies the extraordinary mechanical properties of spider dragline silk.</title>
        <authorList>
            <person name="Kono N."/>
            <person name="Nakamura H."/>
            <person name="Mori M."/>
            <person name="Yoshida Y."/>
            <person name="Ohtoshi R."/>
            <person name="Malay A.D."/>
            <person name="Moran D.A.P."/>
            <person name="Tomita M."/>
            <person name="Numata K."/>
            <person name="Arakawa K."/>
        </authorList>
    </citation>
    <scope>NUCLEOTIDE SEQUENCE</scope>
</reference>
<dbReference type="Proteomes" id="UP000887159">
    <property type="component" value="Unassembled WGS sequence"/>
</dbReference>
<protein>
    <submittedName>
        <fullName evidence="1">Uncharacterized protein</fullName>
    </submittedName>
</protein>
<dbReference type="EMBL" id="BMAU01021236">
    <property type="protein sequence ID" value="GFY03432.1"/>
    <property type="molecule type" value="Genomic_DNA"/>
</dbReference>
<comment type="caution">
    <text evidence="1">The sequence shown here is derived from an EMBL/GenBank/DDBJ whole genome shotgun (WGS) entry which is preliminary data.</text>
</comment>
<evidence type="ECO:0000313" key="1">
    <source>
        <dbReference type="EMBL" id="GFY03432.1"/>
    </source>
</evidence>
<name>A0A8X6S5U2_TRICX</name>
<gene>
    <name evidence="1" type="ORF">TNCV_1173881</name>
</gene>
<evidence type="ECO:0000313" key="2">
    <source>
        <dbReference type="Proteomes" id="UP000887159"/>
    </source>
</evidence>
<dbReference type="AlphaFoldDB" id="A0A8X6S5U2"/>
<keyword evidence="2" id="KW-1185">Reference proteome</keyword>
<sequence length="80" mass="9138">MPSGRRGWFVAGSLHPRLRVQPRPKSVDFHDAENRQQPCRMYGTYIRNVKDPQSVCLEWMFSTKLNPGAVLHRQSSGASL</sequence>
<organism evidence="1 2">
    <name type="scientific">Trichonephila clavipes</name>
    <name type="common">Golden silk orbweaver</name>
    <name type="synonym">Nephila clavipes</name>
    <dbReference type="NCBI Taxonomy" id="2585209"/>
    <lineage>
        <taxon>Eukaryota</taxon>
        <taxon>Metazoa</taxon>
        <taxon>Ecdysozoa</taxon>
        <taxon>Arthropoda</taxon>
        <taxon>Chelicerata</taxon>
        <taxon>Arachnida</taxon>
        <taxon>Araneae</taxon>
        <taxon>Araneomorphae</taxon>
        <taxon>Entelegynae</taxon>
        <taxon>Araneoidea</taxon>
        <taxon>Nephilidae</taxon>
        <taxon>Trichonephila</taxon>
    </lineage>
</organism>